<gene>
    <name evidence="3" type="ORF">SAMN05421541_105419</name>
</gene>
<feature type="chain" id="PRO_5011487000" evidence="1">
    <location>
        <begin position="30"/>
        <end position="1181"/>
    </location>
</feature>
<name>A0A1I2FK23_9ACTN</name>
<dbReference type="AlphaFoldDB" id="A0A1I2FK23"/>
<dbReference type="Gene3D" id="2.60.40.10">
    <property type="entry name" value="Immunoglobulins"/>
    <property type="match status" value="3"/>
</dbReference>
<dbReference type="EMBL" id="FONV01000005">
    <property type="protein sequence ID" value="SFF04866.1"/>
    <property type="molecule type" value="Genomic_DNA"/>
</dbReference>
<dbReference type="OrthoDB" id="5476529at2"/>
<feature type="domain" description="F5/8 type C" evidence="2">
    <location>
        <begin position="22"/>
        <end position="169"/>
    </location>
</feature>
<evidence type="ECO:0000313" key="4">
    <source>
        <dbReference type="Proteomes" id="UP000199645"/>
    </source>
</evidence>
<dbReference type="PROSITE" id="PS50022">
    <property type="entry name" value="FA58C_3"/>
    <property type="match status" value="2"/>
</dbReference>
<dbReference type="SMART" id="SM00710">
    <property type="entry name" value="PbH1"/>
    <property type="match status" value="5"/>
</dbReference>
<dbReference type="SUPFAM" id="SSF51126">
    <property type="entry name" value="Pectin lyase-like"/>
    <property type="match status" value="1"/>
</dbReference>
<dbReference type="InterPro" id="IPR036116">
    <property type="entry name" value="FN3_sf"/>
</dbReference>
<feature type="signal peptide" evidence="1">
    <location>
        <begin position="1"/>
        <end position="29"/>
    </location>
</feature>
<dbReference type="InterPro" id="IPR013783">
    <property type="entry name" value="Ig-like_fold"/>
</dbReference>
<dbReference type="InterPro" id="IPR011635">
    <property type="entry name" value="CARDB"/>
</dbReference>
<dbReference type="CDD" id="cd14490">
    <property type="entry name" value="CBM6-CBM35-CBM36_like_1"/>
    <property type="match status" value="1"/>
</dbReference>
<dbReference type="InterPro" id="IPR006626">
    <property type="entry name" value="PbH1"/>
</dbReference>
<dbReference type="Pfam" id="PF00754">
    <property type="entry name" value="F5_F8_type_C"/>
    <property type="match status" value="2"/>
</dbReference>
<proteinExistence type="predicted"/>
<dbReference type="InterPro" id="IPR012334">
    <property type="entry name" value="Pectin_lyas_fold"/>
</dbReference>
<dbReference type="InterPro" id="IPR011050">
    <property type="entry name" value="Pectin_lyase_fold/virulence"/>
</dbReference>
<sequence>MSRLSRRILATVAVTSVVAALVHAPAALAAGPNLAAGKTFSASSFTDVYPAGNAGDGNPNTYWESNNNAFPQWLQVDLGTSTPVNQAVLKLPPATAWNTRTETLTIQGSTDGNTFSTLKASAGYTFNPSSGNTVTVDFTTTSARFVRLSFTGNTAWPAGQLSELEIYGPVSGDSQAPSAPGGLAYTQPASGQIRLTWNASTDNVGVTGYDVYANGVLRTSLGTVLTFTDSQPDSATVTYAVRARDAAGNVSADSNTVTRNGTPQTGTDLAAGKPIEASSVVHTFVAANANDGDTGTYWEGSGYPANLTVKLGANASVSSVVVKLNPSSAWGTRQQTFSVLGREQSGSAYTTIAGSAAYTFNPSTGNTVTVPVSATTADVRLSFTANTGAPSGQVAELQVIGAAAPNPDLTITSTAYAPAAPVETDAITASATVRNAGTASSAASNVNFYLGTAKVGTVAVPALTAGQSQTVSTSIGARDAGSYQLSAKVDEAGAIFETNEANNTWTHPSALVVTPVSSADLVASAVTWNPGTPAAGNAVAFSVTLKNQGSAATSSGAHGVTLTILNGSTTVRTLTGSWTGTLAAGASTVLNLGSWTAVNGRYTVRTVVAADSAELPVKQANNTSEKPFFVGRGANLPFDFYEAEDGQIGGGAAVVGPNRIVGNLAGEASGRKAVTLNQTGSYVQWTTRAATNTVVARFSIPDGTTSSINVYVNGTLTKTMPLTSKYAWLYGSESSPQNSGSGPRHIYDEANIMLTGSIPAGSTVKLQKDAVNTGNIAIDFINLEQVAPIANPDASKYVVPNGFDQQSVQAALDAARQDTSKLGVYLPAGDYQTSNKFQVYGRSVKVVGAGPWYTRFYTPSTQSETDAGFRADATANGSTFADFAFFGNYTIRIDGPGKVFDLSNVSNITIDNIWTEHVVCLYWGANTDNMVIKNSRIRNTFADGVNMTNGSTGNLVDNNEARATGDDSFALFSAIDAGGSDEINNTYSNLTSILTWRAAGIAVYGGYANTFKNIYIADTLVYSGITISSLDFGYPMNGFGASPPTVFDNISIVRAGGHFWGAQVFPAIWLFSASKVFQGIRVSNVDIVDPTYSGIMFQTQYSNGRPVNPITDTIFTNVTITGAQKSGDEYDAKSGYGIWANPLPEADQGPAVGSATFTNLQMSNNYRDIENPTTTFTITRN</sequence>
<dbReference type="InterPro" id="IPR033801">
    <property type="entry name" value="CBM6-CBM35-CBM36-like_1"/>
</dbReference>
<dbReference type="GO" id="GO:0005975">
    <property type="term" value="P:carbohydrate metabolic process"/>
    <property type="evidence" value="ECO:0007669"/>
    <property type="project" value="UniProtKB-ARBA"/>
</dbReference>
<keyword evidence="4" id="KW-1185">Reference proteome</keyword>
<protein>
    <submittedName>
        <fullName evidence="3">CARDB protein</fullName>
    </submittedName>
</protein>
<dbReference type="STRING" id="35752.SAMN05421541_105419"/>
<dbReference type="SUPFAM" id="SSF49265">
    <property type="entry name" value="Fibronectin type III"/>
    <property type="match status" value="1"/>
</dbReference>
<evidence type="ECO:0000256" key="1">
    <source>
        <dbReference type="SAM" id="SignalP"/>
    </source>
</evidence>
<dbReference type="Gene3D" id="2.60.120.260">
    <property type="entry name" value="Galactose-binding domain-like"/>
    <property type="match status" value="3"/>
</dbReference>
<dbReference type="SUPFAM" id="SSF49785">
    <property type="entry name" value="Galactose-binding domain-like"/>
    <property type="match status" value="2"/>
</dbReference>
<dbReference type="Pfam" id="PF22816">
    <property type="entry name" value="CatAgl_D2"/>
    <property type="match status" value="1"/>
</dbReference>
<dbReference type="Proteomes" id="UP000199645">
    <property type="component" value="Unassembled WGS sequence"/>
</dbReference>
<keyword evidence="1" id="KW-0732">Signal</keyword>
<reference evidence="3 4" key="1">
    <citation type="submission" date="2016-10" db="EMBL/GenBank/DDBJ databases">
        <authorList>
            <person name="de Groot N.N."/>
        </authorList>
    </citation>
    <scope>NUCLEOTIDE SEQUENCE [LARGE SCALE GENOMIC DNA]</scope>
    <source>
        <strain evidence="3 4">DSM 43019</strain>
    </source>
</reference>
<evidence type="ECO:0000313" key="3">
    <source>
        <dbReference type="EMBL" id="SFF04866.1"/>
    </source>
</evidence>
<dbReference type="Pfam" id="PF07705">
    <property type="entry name" value="CARDB"/>
    <property type="match status" value="2"/>
</dbReference>
<feature type="domain" description="F5/8 type C" evidence="2">
    <location>
        <begin position="262"/>
        <end position="402"/>
    </location>
</feature>
<organism evidence="3 4">
    <name type="scientific">Actinoplanes philippinensis</name>
    <dbReference type="NCBI Taxonomy" id="35752"/>
    <lineage>
        <taxon>Bacteria</taxon>
        <taxon>Bacillati</taxon>
        <taxon>Actinomycetota</taxon>
        <taxon>Actinomycetes</taxon>
        <taxon>Micromonosporales</taxon>
        <taxon>Micromonosporaceae</taxon>
        <taxon>Actinoplanes</taxon>
    </lineage>
</organism>
<dbReference type="Pfam" id="PF22815">
    <property type="entry name" value="CatAgl_D1"/>
    <property type="match status" value="1"/>
</dbReference>
<evidence type="ECO:0000259" key="2">
    <source>
        <dbReference type="PROSITE" id="PS50022"/>
    </source>
</evidence>
<dbReference type="SMART" id="SM00231">
    <property type="entry name" value="FA58C"/>
    <property type="match status" value="1"/>
</dbReference>
<dbReference type="InterPro" id="IPR055149">
    <property type="entry name" value="Agl_cat_D2"/>
</dbReference>
<dbReference type="InterPro" id="IPR008979">
    <property type="entry name" value="Galactose-bd-like_sf"/>
</dbReference>
<accession>A0A1I2FK23</accession>
<dbReference type="RefSeq" id="WP_093614459.1">
    <property type="nucleotide sequence ID" value="NZ_BOMT01000037.1"/>
</dbReference>
<dbReference type="Gene3D" id="2.160.20.10">
    <property type="entry name" value="Single-stranded right-handed beta-helix, Pectin lyase-like"/>
    <property type="match status" value="1"/>
</dbReference>
<dbReference type="InterPro" id="IPR000421">
    <property type="entry name" value="FA58C"/>
</dbReference>